<protein>
    <submittedName>
        <fullName evidence="3">2TM domain-containing protein</fullName>
    </submittedName>
</protein>
<feature type="transmembrane region" description="Helical" evidence="1">
    <location>
        <begin position="86"/>
        <end position="107"/>
    </location>
</feature>
<comment type="caution">
    <text evidence="3">The sequence shown here is derived from an EMBL/GenBank/DDBJ whole genome shotgun (WGS) entry which is preliminary data.</text>
</comment>
<evidence type="ECO:0000313" key="4">
    <source>
        <dbReference type="Proteomes" id="UP001595885"/>
    </source>
</evidence>
<dbReference type="RefSeq" id="WP_379739657.1">
    <property type="nucleotide sequence ID" value="NZ_JBHSGW010000004.1"/>
</dbReference>
<keyword evidence="1" id="KW-0472">Membrane</keyword>
<sequence length="131" mass="15526">MKININKMSLEDRIQRRMERRGYSDPSSSNPDEIKYKEAVRRVKRIKGFYTHALIYVVINTMIVIINVQNLGEGESYFQWHNFITAFFWGIGLLAHGLSVFLPGMILGSDWEERKIRELMEKEQSNRSKWK</sequence>
<proteinExistence type="predicted"/>
<keyword evidence="1" id="KW-0812">Transmembrane</keyword>
<dbReference type="Proteomes" id="UP001595885">
    <property type="component" value="Unassembled WGS sequence"/>
</dbReference>
<dbReference type="EMBL" id="JBHSGW010000004">
    <property type="protein sequence ID" value="MFC4739711.1"/>
    <property type="molecule type" value="Genomic_DNA"/>
</dbReference>
<dbReference type="Pfam" id="PF13239">
    <property type="entry name" value="2TM"/>
    <property type="match status" value="1"/>
</dbReference>
<name>A0ABV9P520_9FLAO</name>
<feature type="domain" description="2TM" evidence="2">
    <location>
        <begin position="37"/>
        <end position="121"/>
    </location>
</feature>
<feature type="transmembrane region" description="Helical" evidence="1">
    <location>
        <begin position="49"/>
        <end position="66"/>
    </location>
</feature>
<keyword evidence="1" id="KW-1133">Transmembrane helix</keyword>
<dbReference type="InterPro" id="IPR025698">
    <property type="entry name" value="2TM_dom"/>
</dbReference>
<organism evidence="3 4">
    <name type="scientific">Flavobacterium ponti</name>
    <dbReference type="NCBI Taxonomy" id="665133"/>
    <lineage>
        <taxon>Bacteria</taxon>
        <taxon>Pseudomonadati</taxon>
        <taxon>Bacteroidota</taxon>
        <taxon>Flavobacteriia</taxon>
        <taxon>Flavobacteriales</taxon>
        <taxon>Flavobacteriaceae</taxon>
        <taxon>Flavobacterium</taxon>
    </lineage>
</organism>
<keyword evidence="4" id="KW-1185">Reference proteome</keyword>
<accession>A0ABV9P520</accession>
<gene>
    <name evidence="3" type="ORF">ACFO3U_06855</name>
</gene>
<evidence type="ECO:0000256" key="1">
    <source>
        <dbReference type="SAM" id="Phobius"/>
    </source>
</evidence>
<evidence type="ECO:0000259" key="2">
    <source>
        <dbReference type="Pfam" id="PF13239"/>
    </source>
</evidence>
<evidence type="ECO:0000313" key="3">
    <source>
        <dbReference type="EMBL" id="MFC4739711.1"/>
    </source>
</evidence>
<reference evidence="4" key="1">
    <citation type="journal article" date="2019" name="Int. J. Syst. Evol. Microbiol.">
        <title>The Global Catalogue of Microorganisms (GCM) 10K type strain sequencing project: providing services to taxonomists for standard genome sequencing and annotation.</title>
        <authorList>
            <consortium name="The Broad Institute Genomics Platform"/>
            <consortium name="The Broad Institute Genome Sequencing Center for Infectious Disease"/>
            <person name="Wu L."/>
            <person name="Ma J."/>
        </authorList>
    </citation>
    <scope>NUCLEOTIDE SEQUENCE [LARGE SCALE GENOMIC DNA]</scope>
    <source>
        <strain evidence="4">CCUG 50349</strain>
    </source>
</reference>